<keyword evidence="4" id="KW-1185">Reference proteome</keyword>
<sequence>MRRLRVHGRIALCFVLFIIVASVGTAILGGQSASELSLTETMLLSSLGLGGSALLVYFSFDRKSPWTLGFNRTRAIPYLLQGAMVGLLLMAVSFGLIGIFGGFAIESANSLSGIGTKLLTGCILFMIVAVCEELFCRGYLQGLLKHHYGVNASILITSLLFSLLHAGNPGIWTTPFTLINIFLIGLFFALTRELTGSLWMPIGFHFAWNFSQGHLFGFAVSGTDAASVLTITPQGTAVLSGGEFGAEGSVVTTILILAVCLLATRTMRARADSSHFPA</sequence>
<name>A0A7W5AUR6_9BACL</name>
<dbReference type="AlphaFoldDB" id="A0A7W5AUR6"/>
<feature type="transmembrane region" description="Helical" evidence="1">
    <location>
        <begin position="42"/>
        <end position="60"/>
    </location>
</feature>
<dbReference type="EMBL" id="JACHXK010000002">
    <property type="protein sequence ID" value="MBB3108909.1"/>
    <property type="molecule type" value="Genomic_DNA"/>
</dbReference>
<feature type="transmembrane region" description="Helical" evidence="1">
    <location>
        <begin position="117"/>
        <end position="136"/>
    </location>
</feature>
<dbReference type="PANTHER" id="PTHR39430">
    <property type="entry name" value="MEMBRANE-ASSOCIATED PROTEASE-RELATED"/>
    <property type="match status" value="1"/>
</dbReference>
<proteinExistence type="predicted"/>
<evidence type="ECO:0000313" key="3">
    <source>
        <dbReference type="EMBL" id="MBB3108909.1"/>
    </source>
</evidence>
<feature type="transmembrane region" description="Helical" evidence="1">
    <location>
        <begin position="172"/>
        <end position="191"/>
    </location>
</feature>
<dbReference type="GO" id="GO:0080120">
    <property type="term" value="P:CAAX-box protein maturation"/>
    <property type="evidence" value="ECO:0007669"/>
    <property type="project" value="UniProtKB-ARBA"/>
</dbReference>
<dbReference type="PANTHER" id="PTHR39430:SF1">
    <property type="entry name" value="PROTEASE"/>
    <property type="match status" value="1"/>
</dbReference>
<organism evidence="3 4">
    <name type="scientific">Paenibacillus phyllosphaerae</name>
    <dbReference type="NCBI Taxonomy" id="274593"/>
    <lineage>
        <taxon>Bacteria</taxon>
        <taxon>Bacillati</taxon>
        <taxon>Bacillota</taxon>
        <taxon>Bacilli</taxon>
        <taxon>Bacillales</taxon>
        <taxon>Paenibacillaceae</taxon>
        <taxon>Paenibacillus</taxon>
    </lineage>
</organism>
<dbReference type="GO" id="GO:0004175">
    <property type="term" value="F:endopeptidase activity"/>
    <property type="evidence" value="ECO:0007669"/>
    <property type="project" value="UniProtKB-ARBA"/>
</dbReference>
<feature type="domain" description="CAAX prenyl protease 2/Lysostaphin resistance protein A-like" evidence="2">
    <location>
        <begin position="118"/>
        <end position="210"/>
    </location>
</feature>
<comment type="caution">
    <text evidence="3">The sequence shown here is derived from an EMBL/GenBank/DDBJ whole genome shotgun (WGS) entry which is preliminary data.</text>
</comment>
<feature type="transmembrane region" description="Helical" evidence="1">
    <location>
        <begin position="148"/>
        <end position="166"/>
    </location>
</feature>
<gene>
    <name evidence="3" type="ORF">FHS18_000961</name>
</gene>
<feature type="transmembrane region" description="Helical" evidence="1">
    <location>
        <begin position="80"/>
        <end position="105"/>
    </location>
</feature>
<evidence type="ECO:0000256" key="1">
    <source>
        <dbReference type="SAM" id="Phobius"/>
    </source>
</evidence>
<feature type="transmembrane region" description="Helical" evidence="1">
    <location>
        <begin position="244"/>
        <end position="264"/>
    </location>
</feature>
<accession>A0A7W5AUR6</accession>
<evidence type="ECO:0000259" key="2">
    <source>
        <dbReference type="Pfam" id="PF02517"/>
    </source>
</evidence>
<reference evidence="3 4" key="1">
    <citation type="submission" date="2020-08" db="EMBL/GenBank/DDBJ databases">
        <title>Genomic Encyclopedia of Type Strains, Phase III (KMG-III): the genomes of soil and plant-associated and newly described type strains.</title>
        <authorList>
            <person name="Whitman W."/>
        </authorList>
    </citation>
    <scope>NUCLEOTIDE SEQUENCE [LARGE SCALE GENOMIC DNA]</scope>
    <source>
        <strain evidence="3 4">CECT 5862</strain>
    </source>
</reference>
<protein>
    <recommendedName>
        <fullName evidence="2">CAAX prenyl protease 2/Lysostaphin resistance protein A-like domain-containing protein</fullName>
    </recommendedName>
</protein>
<keyword evidence="1" id="KW-1133">Transmembrane helix</keyword>
<dbReference type="InterPro" id="IPR003675">
    <property type="entry name" value="Rce1/LyrA-like_dom"/>
</dbReference>
<dbReference type="Proteomes" id="UP000570361">
    <property type="component" value="Unassembled WGS sequence"/>
</dbReference>
<evidence type="ECO:0000313" key="4">
    <source>
        <dbReference type="Proteomes" id="UP000570361"/>
    </source>
</evidence>
<dbReference type="Pfam" id="PF02517">
    <property type="entry name" value="Rce1-like"/>
    <property type="match status" value="1"/>
</dbReference>
<dbReference type="RefSeq" id="WP_183597536.1">
    <property type="nucleotide sequence ID" value="NZ_JACHXK010000002.1"/>
</dbReference>
<keyword evidence="1" id="KW-0472">Membrane</keyword>
<keyword evidence="1" id="KW-0812">Transmembrane</keyword>